<dbReference type="VEuPathDB" id="TriTrypDB:LDHU3_32.4680"/>
<gene>
    <name evidence="6" type="ORF">CGC21_21335</name>
</gene>
<evidence type="ECO:0000256" key="2">
    <source>
        <dbReference type="ARBA" id="ARBA00022801"/>
    </source>
</evidence>
<proteinExistence type="inferred from homology"/>
<evidence type="ECO:0000256" key="3">
    <source>
        <dbReference type="ARBA" id="ARBA00022840"/>
    </source>
</evidence>
<dbReference type="InterPro" id="IPR027417">
    <property type="entry name" value="P-loop_NTPase"/>
</dbReference>
<dbReference type="GO" id="GO:0016787">
    <property type="term" value="F:hydrolase activity"/>
    <property type="evidence" value="ECO:0007669"/>
    <property type="project" value="UniProtKB-KW"/>
</dbReference>
<dbReference type="GO" id="GO:0003724">
    <property type="term" value="F:RNA helicase activity"/>
    <property type="evidence" value="ECO:0007669"/>
    <property type="project" value="UniProtKB-EC"/>
</dbReference>
<dbReference type="Gene3D" id="3.40.50.300">
    <property type="entry name" value="P-loop containing nucleotide triphosphate hydrolases"/>
    <property type="match status" value="2"/>
</dbReference>
<organism evidence="6 7">
    <name type="scientific">Leishmania donovani</name>
    <dbReference type="NCBI Taxonomy" id="5661"/>
    <lineage>
        <taxon>Eukaryota</taxon>
        <taxon>Discoba</taxon>
        <taxon>Euglenozoa</taxon>
        <taxon>Kinetoplastea</taxon>
        <taxon>Metakinetoplastina</taxon>
        <taxon>Trypanosomatida</taxon>
        <taxon>Trypanosomatidae</taxon>
        <taxon>Leishmaniinae</taxon>
        <taxon>Leishmania</taxon>
    </lineage>
</organism>
<keyword evidence="2 4" id="KW-0378">Hydrolase</keyword>
<dbReference type="VEuPathDB" id="TriTrypDB:LdBPK_323690.1"/>
<dbReference type="EC" id="3.6.4.13" evidence="4"/>
<evidence type="ECO:0000313" key="6">
    <source>
        <dbReference type="EMBL" id="TPP43868.1"/>
    </source>
</evidence>
<comment type="similarity">
    <text evidence="4">Belongs to the DEAD box helicase family.</text>
</comment>
<dbReference type="PROSITE" id="PS51192">
    <property type="entry name" value="HELICASE_ATP_BIND_1"/>
    <property type="match status" value="1"/>
</dbReference>
<protein>
    <recommendedName>
        <fullName evidence="4">ATP-dependent RNA helicase</fullName>
        <ecNumber evidence="4">3.6.4.13</ecNumber>
    </recommendedName>
</protein>
<comment type="catalytic activity">
    <reaction evidence="4">
        <text>ATP + H2O = ADP + phosphate + H(+)</text>
        <dbReference type="Rhea" id="RHEA:13065"/>
        <dbReference type="ChEBI" id="CHEBI:15377"/>
        <dbReference type="ChEBI" id="CHEBI:15378"/>
        <dbReference type="ChEBI" id="CHEBI:30616"/>
        <dbReference type="ChEBI" id="CHEBI:43474"/>
        <dbReference type="ChEBI" id="CHEBI:456216"/>
        <dbReference type="EC" id="3.6.4.13"/>
    </reaction>
</comment>
<evidence type="ECO:0000256" key="4">
    <source>
        <dbReference type="RuleBase" id="RU365068"/>
    </source>
</evidence>
<dbReference type="SUPFAM" id="SSF52540">
    <property type="entry name" value="P-loop containing nucleoside triphosphate hydrolases"/>
    <property type="match status" value="2"/>
</dbReference>
<evidence type="ECO:0000313" key="7">
    <source>
        <dbReference type="Proteomes" id="UP000318447"/>
    </source>
</evidence>
<keyword evidence="1 4" id="KW-0547">Nucleotide-binding</keyword>
<dbReference type="VEuPathDB" id="TriTrypDB:LDHU3_32.4660"/>
<dbReference type="GO" id="GO:0003723">
    <property type="term" value="F:RNA binding"/>
    <property type="evidence" value="ECO:0007669"/>
    <property type="project" value="UniProtKB-UniRule"/>
</dbReference>
<keyword evidence="4 6" id="KW-0347">Helicase</keyword>
<dbReference type="VEuPathDB" id="TriTrypDB:LdCL_320042900"/>
<keyword evidence="4" id="KW-0694">RNA-binding</keyword>
<evidence type="ECO:0000256" key="1">
    <source>
        <dbReference type="ARBA" id="ARBA00022741"/>
    </source>
</evidence>
<name>A0A504X7N9_LEIDO</name>
<comment type="function">
    <text evidence="4">RNA helicase.</text>
</comment>
<dbReference type="Pfam" id="PF00270">
    <property type="entry name" value="DEAD"/>
    <property type="match status" value="1"/>
</dbReference>
<dbReference type="SMART" id="SM00487">
    <property type="entry name" value="DEXDc"/>
    <property type="match status" value="1"/>
</dbReference>
<comment type="caution">
    <text evidence="6">The sequence shown here is derived from an EMBL/GenBank/DDBJ whole genome shotgun (WGS) entry which is preliminary data.</text>
</comment>
<keyword evidence="3 4" id="KW-0067">ATP-binding</keyword>
<dbReference type="AlphaFoldDB" id="A0A504X7N9"/>
<dbReference type="EMBL" id="RHLC01000009">
    <property type="protein sequence ID" value="TPP43868.1"/>
    <property type="molecule type" value="Genomic_DNA"/>
</dbReference>
<dbReference type="GO" id="GO:0005524">
    <property type="term" value="F:ATP binding"/>
    <property type="evidence" value="ECO:0007669"/>
    <property type="project" value="UniProtKB-UniRule"/>
</dbReference>
<dbReference type="PANTHER" id="PTHR24031">
    <property type="entry name" value="RNA HELICASE"/>
    <property type="match status" value="1"/>
</dbReference>
<comment type="domain">
    <text evidence="4">The Q motif is unique to and characteristic of the DEAD box family of RNA helicases and controls ATP binding and hydrolysis.</text>
</comment>
<feature type="domain" description="Helicase ATP-binding" evidence="5">
    <location>
        <begin position="196"/>
        <end position="415"/>
    </location>
</feature>
<reference evidence="7" key="1">
    <citation type="submission" date="2019-02" db="EMBL/GenBank/DDBJ databases">
        <title>FDA dAtabase for Regulatory Grade micrObial Sequences (FDA-ARGOS): Supporting development and validation of Infectious Disease Dx tests.</title>
        <authorList>
            <person name="Duncan R."/>
            <person name="Fisher C."/>
            <person name="Tallon L."/>
            <person name="Sadzewicz L."/>
            <person name="Sengamalay N."/>
            <person name="Ott S."/>
            <person name="Godinez A."/>
            <person name="Nagaraj S."/>
            <person name="Vavikolanu K."/>
            <person name="Nadendla S."/>
            <person name="Aluvathingal J."/>
            <person name="Sichtig H."/>
        </authorList>
    </citation>
    <scope>NUCLEOTIDE SEQUENCE [LARGE SCALE GENOMIC DNA]</scope>
    <source>
        <strain evidence="7">FDAARGOS_361</strain>
    </source>
</reference>
<dbReference type="VEuPathDB" id="TriTrypDB:LdCL_320042800"/>
<dbReference type="Proteomes" id="UP000318447">
    <property type="component" value="Unassembled WGS sequence"/>
</dbReference>
<evidence type="ECO:0000259" key="5">
    <source>
        <dbReference type="PROSITE" id="PS51192"/>
    </source>
</evidence>
<dbReference type="InterPro" id="IPR011545">
    <property type="entry name" value="DEAD/DEAH_box_helicase_dom"/>
</dbReference>
<accession>A0A504X7N9</accession>
<dbReference type="InterPro" id="IPR014001">
    <property type="entry name" value="Helicase_ATP-bd"/>
</dbReference>
<sequence>MSALNITCAGAVYHGCATLEVMRYRCPQWQPGSDMPVNAAPEDADEAVEDAGEDVAAEASLTMLRKCPLLRWRPEKRLPLRFRDVPEEFTDLRTADSRPVLFTAKRPAPLRDVTCLSDVLLDSTALSTHNPEDIAQKPVAIVAPERMGLPAQLVWYLEHRFLDTNRSLSTTAAAATSSASSSSSFQGFTVAQARILQHMYATQDVAVCAPTGTGKTFALCLGVVARLMRDGPMKLLSTIILVSNDYLCWQVERWLQEMWWYPNDDRLVFAATSNLTEEHVYRRLTKEIVRDENQTRKIVGTIDNRPYIVATTPDVLWRFYKRRRSAIQKREQRKNRKGYSFSLTPVLSTVDLIVVDEVDEVMPSTQPSAAGNLLLKELFRYTKYQAPVQVVLTSATLAGSTVNHIRRYMKKNLLADRTARVFEEAKESATRLAAVSDTVSRAAVPHGIRHLFYTADTQQEQRQCLAKVLAATCPSLHPLRSGEGKAGDGESSDPTSAAAAEHRDYILLILPDCAKVEDFISHVLLPGQADALRILGSQDNARCTDYLVERLDSTVQAQQQQRRRAETRKFIQRTVRKAEALDGDVDYPSSAPQPSTLFRRLEREVNATAAPVHATASASQAPTPKPLAASPAVCAADSLTASSSPLRPPRRCFITCNCNNVRGLDLPHLTHVVILAQPTTALEYAHWCGRVGRFGRPGVSATLMARSATRRMHQFCDSLGIAFRVEKRHAEVDVNAERWLSGADAAL</sequence>